<dbReference type="Proteomes" id="UP000807769">
    <property type="component" value="Unassembled WGS sequence"/>
</dbReference>
<organism evidence="1 2">
    <name type="scientific">Suillus subaureus</name>
    <dbReference type="NCBI Taxonomy" id="48587"/>
    <lineage>
        <taxon>Eukaryota</taxon>
        <taxon>Fungi</taxon>
        <taxon>Dikarya</taxon>
        <taxon>Basidiomycota</taxon>
        <taxon>Agaricomycotina</taxon>
        <taxon>Agaricomycetes</taxon>
        <taxon>Agaricomycetidae</taxon>
        <taxon>Boletales</taxon>
        <taxon>Suillineae</taxon>
        <taxon>Suillaceae</taxon>
        <taxon>Suillus</taxon>
    </lineage>
</organism>
<dbReference type="RefSeq" id="XP_041190831.1">
    <property type="nucleotide sequence ID" value="XM_041333111.1"/>
</dbReference>
<name>A0A9P7E6R9_9AGAM</name>
<comment type="caution">
    <text evidence="1">The sequence shown here is derived from an EMBL/GenBank/DDBJ whole genome shotgun (WGS) entry which is preliminary data.</text>
</comment>
<evidence type="ECO:0000313" key="1">
    <source>
        <dbReference type="EMBL" id="KAG1812808.1"/>
    </source>
</evidence>
<keyword evidence="2" id="KW-1185">Reference proteome</keyword>
<dbReference type="GeneID" id="64627128"/>
<gene>
    <name evidence="1" type="ORF">BJ212DRAFT_1301294</name>
</gene>
<evidence type="ECO:0000313" key="2">
    <source>
        <dbReference type="Proteomes" id="UP000807769"/>
    </source>
</evidence>
<dbReference type="AlphaFoldDB" id="A0A9P7E6R9"/>
<reference evidence="1" key="1">
    <citation type="journal article" date="2020" name="New Phytol.">
        <title>Comparative genomics reveals dynamic genome evolution in host specialist ectomycorrhizal fungi.</title>
        <authorList>
            <person name="Lofgren L.A."/>
            <person name="Nguyen N.H."/>
            <person name="Vilgalys R."/>
            <person name="Ruytinx J."/>
            <person name="Liao H.L."/>
            <person name="Branco S."/>
            <person name="Kuo A."/>
            <person name="LaButti K."/>
            <person name="Lipzen A."/>
            <person name="Andreopoulos W."/>
            <person name="Pangilinan J."/>
            <person name="Riley R."/>
            <person name="Hundley H."/>
            <person name="Na H."/>
            <person name="Barry K."/>
            <person name="Grigoriev I.V."/>
            <person name="Stajich J.E."/>
            <person name="Kennedy P.G."/>
        </authorList>
    </citation>
    <scope>NUCLEOTIDE SEQUENCE</scope>
    <source>
        <strain evidence="1">MN1</strain>
    </source>
</reference>
<dbReference type="EMBL" id="JABBWG010000025">
    <property type="protein sequence ID" value="KAG1812808.1"/>
    <property type="molecule type" value="Genomic_DNA"/>
</dbReference>
<proteinExistence type="predicted"/>
<protein>
    <submittedName>
        <fullName evidence="1">Uncharacterized protein</fullName>
    </submittedName>
</protein>
<accession>A0A9P7E6R9</accession>
<sequence>MAPAQKFVAASLQRMATKTFYPHLSGLSANSQVLVESSFRQTGQNPLVMREIGEIRFAVGNHEDLGWKTRYGELIIHAKAKDRLVFKCSKFFETARETMDV</sequence>